<dbReference type="InterPro" id="IPR050883">
    <property type="entry name" value="PNGase"/>
</dbReference>
<reference evidence="7 8" key="2">
    <citation type="submission" date="2019-09" db="EMBL/GenBank/DDBJ databases">
        <authorList>
            <person name="Jin C."/>
        </authorList>
    </citation>
    <scope>NUCLEOTIDE SEQUENCE [LARGE SCALE GENOMIC DNA]</scope>
    <source>
        <strain evidence="7 8">BN140078</strain>
    </source>
</reference>
<dbReference type="GO" id="GO:0005829">
    <property type="term" value="C:cytosol"/>
    <property type="evidence" value="ECO:0007669"/>
    <property type="project" value="TreeGrafter"/>
</dbReference>
<dbReference type="Gene3D" id="1.20.1610.10">
    <property type="entry name" value="alpha-1,2-mannosidases domains"/>
    <property type="match status" value="1"/>
</dbReference>
<dbReference type="NCBIfam" id="TIGR01180">
    <property type="entry name" value="aman2_put"/>
    <property type="match status" value="1"/>
</dbReference>
<dbReference type="InterPro" id="IPR005887">
    <property type="entry name" value="GH92_a_mannosidase_put"/>
</dbReference>
<organism evidence="7 8">
    <name type="scientific">Chitinophaga agrisoli</name>
    <dbReference type="NCBI Taxonomy" id="2607653"/>
    <lineage>
        <taxon>Bacteria</taxon>
        <taxon>Pseudomonadati</taxon>
        <taxon>Bacteroidota</taxon>
        <taxon>Chitinophagia</taxon>
        <taxon>Chitinophagales</taxon>
        <taxon>Chitinophagaceae</taxon>
        <taxon>Chitinophaga</taxon>
    </lineage>
</organism>
<comment type="subunit">
    <text evidence="2">Monomer.</text>
</comment>
<dbReference type="Pfam" id="PF17678">
    <property type="entry name" value="Glyco_hydro_92N"/>
    <property type="match status" value="1"/>
</dbReference>
<dbReference type="GO" id="GO:0006516">
    <property type="term" value="P:glycoprotein catabolic process"/>
    <property type="evidence" value="ECO:0007669"/>
    <property type="project" value="TreeGrafter"/>
</dbReference>
<accession>A0A5B2VQ78</accession>
<sequence>MKKWTRQLCLTSVIVLSFSLAIAQEKEPADYVNPFIGASTNVKSAGNYAGLGKTFPGAATPFGMTQVSPNTITGGDNGSGYSYEHTSIEGFALTQMSGVGWYGDLGNFLVMPGTGAVVTYPGKEGKPGGYRATYDKTSEKASAGYYTVTLSDTHIQTELTATPHCGFMRFSFPQNQQSRIQIDLARRVGGTSTRQYIKVVDDHTIEGWMKCTPAGGGWGNGDGHADYTVYFHASFSKPLKDYGVWSANIPAGWSRKRDDVLSEKYQDTVAHARILKGIQEQEGDHLGFYTSFATNEKEAVLLKTGISFVSIADAKQNLEAEIKDWNFDKVHQRAHNLWNTALSKVRISGGSEDEKVTFYTALYHTMIDPRSFQDVNGNYMGGDGKPHKADGFTKRTIFSGWDVFRSQMPLQTIINPRMVNDMVNSMVTLAEENGTHYFDRWEMMNAYSGCMVGNPVVSMVTDAFAKGIRNYDAMKAYQFSKNTVEKYGNGEKGFSGPPHSISNTLEYAYSDWCVSQLAIGVAAQLAEGKERVDSNVLIPLANDYIKYNKRSQAYKQVFDTAHHWFRPRKDDGSWEPWPAEGRMKEWYGTVECNPYQQGWFVPHDIPGMIKLMGGEEKVREDLTSFFAHTPENLLWNDYYNHANEPVHHVPFLFNRLGAPWLTQQWTRDICRRAYHNAVEGLVGNEDVGQMSAWYVLAAMGIHPICPGSTEYEITSPVFNKIVIQLDGKYAKGKTFTIIAKDNSPQNIYIQDIRLNGKGQQKINTSRDGNPAELRDKYQIDYKDIIAGGTLELQMGSKPKEDTAYLKFRI</sequence>
<evidence type="ECO:0000256" key="1">
    <source>
        <dbReference type="ARBA" id="ARBA00001913"/>
    </source>
</evidence>
<evidence type="ECO:0000256" key="3">
    <source>
        <dbReference type="ARBA" id="ARBA00022837"/>
    </source>
</evidence>
<evidence type="ECO:0000259" key="6">
    <source>
        <dbReference type="Pfam" id="PF17678"/>
    </source>
</evidence>
<evidence type="ECO:0000313" key="7">
    <source>
        <dbReference type="EMBL" id="KAA2240377.1"/>
    </source>
</evidence>
<reference evidence="7 8" key="1">
    <citation type="submission" date="2019-09" db="EMBL/GenBank/DDBJ databases">
        <title>Chitinophaga ginsengihumi sp. nov., isolated from soil of ginseng rhizosphere.</title>
        <authorList>
            <person name="Lee J."/>
        </authorList>
    </citation>
    <scope>NUCLEOTIDE SEQUENCE [LARGE SCALE GENOMIC DNA]</scope>
    <source>
        <strain evidence="7 8">BN140078</strain>
    </source>
</reference>
<feature type="domain" description="Glycosyl hydrolase family 92" evidence="5">
    <location>
        <begin position="314"/>
        <end position="796"/>
    </location>
</feature>
<feature type="signal peptide" evidence="4">
    <location>
        <begin position="1"/>
        <end position="23"/>
    </location>
</feature>
<feature type="domain" description="Glycosyl hydrolase family 92 N-terminal" evidence="6">
    <location>
        <begin position="31"/>
        <end position="307"/>
    </location>
</feature>
<gene>
    <name evidence="7" type="ORF">F0L74_29935</name>
</gene>
<name>A0A5B2VQ78_9BACT</name>
<evidence type="ECO:0000313" key="8">
    <source>
        <dbReference type="Proteomes" id="UP000324611"/>
    </source>
</evidence>
<keyword evidence="4" id="KW-0732">Signal</keyword>
<dbReference type="Gene3D" id="3.30.2080.10">
    <property type="entry name" value="GH92 mannosidase domain"/>
    <property type="match status" value="1"/>
</dbReference>
<evidence type="ECO:0000256" key="2">
    <source>
        <dbReference type="ARBA" id="ARBA00011245"/>
    </source>
</evidence>
<dbReference type="PANTHER" id="PTHR12143:SF39">
    <property type="entry name" value="SECRETED PROTEIN"/>
    <property type="match status" value="1"/>
</dbReference>
<keyword evidence="8" id="KW-1185">Reference proteome</keyword>
<dbReference type="Gene3D" id="1.20.1050.60">
    <property type="entry name" value="alpha-1,2-mannosidase"/>
    <property type="match status" value="1"/>
</dbReference>
<dbReference type="InterPro" id="IPR041371">
    <property type="entry name" value="GH92_N"/>
</dbReference>
<dbReference type="EMBL" id="VUOC01000004">
    <property type="protein sequence ID" value="KAA2240377.1"/>
    <property type="molecule type" value="Genomic_DNA"/>
</dbReference>
<dbReference type="FunFam" id="3.30.2080.10:FF:000001">
    <property type="entry name" value="Alpha-1,2-mannosidase subfamily"/>
    <property type="match status" value="1"/>
</dbReference>
<comment type="cofactor">
    <cofactor evidence="1">
        <name>Ca(2+)</name>
        <dbReference type="ChEBI" id="CHEBI:29108"/>
    </cofactor>
</comment>
<dbReference type="GO" id="GO:0005975">
    <property type="term" value="P:carbohydrate metabolic process"/>
    <property type="evidence" value="ECO:0007669"/>
    <property type="project" value="InterPro"/>
</dbReference>
<dbReference type="Pfam" id="PF07971">
    <property type="entry name" value="Glyco_hydro_92"/>
    <property type="match status" value="1"/>
</dbReference>
<feature type="chain" id="PRO_5022794068" evidence="4">
    <location>
        <begin position="24"/>
        <end position="809"/>
    </location>
</feature>
<evidence type="ECO:0000256" key="4">
    <source>
        <dbReference type="SAM" id="SignalP"/>
    </source>
</evidence>
<proteinExistence type="predicted"/>
<dbReference type="InterPro" id="IPR008928">
    <property type="entry name" value="6-hairpin_glycosidase_sf"/>
</dbReference>
<evidence type="ECO:0000259" key="5">
    <source>
        <dbReference type="Pfam" id="PF07971"/>
    </source>
</evidence>
<dbReference type="SUPFAM" id="SSF48208">
    <property type="entry name" value="Six-hairpin glycosidases"/>
    <property type="match status" value="1"/>
</dbReference>
<dbReference type="Gene3D" id="2.70.98.10">
    <property type="match status" value="1"/>
</dbReference>
<protein>
    <submittedName>
        <fullName evidence="7">Glycoside hydrolase family 92 protein</fullName>
    </submittedName>
</protein>
<dbReference type="AlphaFoldDB" id="A0A5B2VQ78"/>
<dbReference type="InterPro" id="IPR012939">
    <property type="entry name" value="Glyco_hydro_92"/>
</dbReference>
<dbReference type="PANTHER" id="PTHR12143">
    <property type="entry name" value="PEPTIDE N-GLYCANASE PNGASE -RELATED"/>
    <property type="match status" value="1"/>
</dbReference>
<dbReference type="GO" id="GO:0000224">
    <property type="term" value="F:peptide-N4-(N-acetyl-beta-glucosaminyl)asparagine amidase activity"/>
    <property type="evidence" value="ECO:0007669"/>
    <property type="project" value="TreeGrafter"/>
</dbReference>
<comment type="caution">
    <text evidence="7">The sequence shown here is derived from an EMBL/GenBank/DDBJ whole genome shotgun (WGS) entry which is preliminary data.</text>
</comment>
<dbReference type="GO" id="GO:0030246">
    <property type="term" value="F:carbohydrate binding"/>
    <property type="evidence" value="ECO:0007669"/>
    <property type="project" value="InterPro"/>
</dbReference>
<keyword evidence="3" id="KW-0106">Calcium</keyword>
<keyword evidence="7" id="KW-0378">Hydrolase</keyword>
<dbReference type="InterPro" id="IPR014718">
    <property type="entry name" value="GH-type_carb-bd"/>
</dbReference>
<dbReference type="RefSeq" id="WP_149841555.1">
    <property type="nucleotide sequence ID" value="NZ_VUOC01000004.1"/>
</dbReference>
<dbReference type="Proteomes" id="UP000324611">
    <property type="component" value="Unassembled WGS sequence"/>
</dbReference>